<dbReference type="InterPro" id="IPR049458">
    <property type="entry name" value="EpsG-like"/>
</dbReference>
<feature type="transmembrane region" description="Helical" evidence="1">
    <location>
        <begin position="331"/>
        <end position="354"/>
    </location>
</feature>
<feature type="transmembrane region" description="Helical" evidence="1">
    <location>
        <begin position="303"/>
        <end position="319"/>
    </location>
</feature>
<feature type="transmembrane region" description="Helical" evidence="1">
    <location>
        <begin position="129"/>
        <end position="153"/>
    </location>
</feature>
<feature type="transmembrane region" description="Helical" evidence="1">
    <location>
        <begin position="278"/>
        <end position="297"/>
    </location>
</feature>
<dbReference type="RefSeq" id="WP_018919449.1">
    <property type="nucleotide sequence ID" value="NZ_LR134384.1"/>
</dbReference>
<dbReference type="AlphaFoldDB" id="A0A3S4T9E6"/>
<name>A0A3S4T9E6_9BACT</name>
<protein>
    <recommendedName>
        <fullName evidence="4">EpsG family protein</fullName>
    </recommendedName>
</protein>
<reference evidence="2 3" key="1">
    <citation type="submission" date="2018-12" db="EMBL/GenBank/DDBJ databases">
        <authorList>
            <consortium name="Pathogen Informatics"/>
        </authorList>
    </citation>
    <scope>NUCLEOTIDE SEQUENCE [LARGE SCALE GENOMIC DNA]</scope>
    <source>
        <strain evidence="2 3">NCTC13071</strain>
    </source>
</reference>
<keyword evidence="1" id="KW-0472">Membrane</keyword>
<proteinExistence type="predicted"/>
<keyword evidence="1" id="KW-1133">Transmembrane helix</keyword>
<feature type="transmembrane region" description="Helical" evidence="1">
    <location>
        <begin position="247"/>
        <end position="266"/>
    </location>
</feature>
<feature type="transmembrane region" description="Helical" evidence="1">
    <location>
        <begin position="6"/>
        <end position="22"/>
    </location>
</feature>
<keyword evidence="1" id="KW-0812">Transmembrane</keyword>
<evidence type="ECO:0000313" key="3">
    <source>
        <dbReference type="Proteomes" id="UP000274578"/>
    </source>
</evidence>
<dbReference type="Pfam" id="PF14897">
    <property type="entry name" value="EpsG"/>
    <property type="match status" value="1"/>
</dbReference>
<feature type="transmembrane region" description="Helical" evidence="1">
    <location>
        <begin position="173"/>
        <end position="196"/>
    </location>
</feature>
<dbReference type="EMBL" id="LR134384">
    <property type="protein sequence ID" value="VEH14323.1"/>
    <property type="molecule type" value="Genomic_DNA"/>
</dbReference>
<evidence type="ECO:0000256" key="1">
    <source>
        <dbReference type="SAM" id="Phobius"/>
    </source>
</evidence>
<feature type="transmembrane region" description="Helical" evidence="1">
    <location>
        <begin position="95"/>
        <end position="117"/>
    </location>
</feature>
<dbReference type="GeneID" id="85011211"/>
<dbReference type="Proteomes" id="UP000274578">
    <property type="component" value="Chromosome 1"/>
</dbReference>
<evidence type="ECO:0000313" key="2">
    <source>
        <dbReference type="EMBL" id="VEH14323.1"/>
    </source>
</evidence>
<sequence>MLIIVLYFFSFVIVALVSRIFKNAGTRKLFEIVLCFCLLFGFFGFRDITVLNDTPHYYGTYYHLSQYNSYLHSSVFSFSPALKFEWGYQVLMHILIKYVSLNPYTIILFSSFIFIWGNIRMIAKFTDKVALSAFILCISGVWLDQFSLIRQTIALLFFYQAYFLLKKDKWKSYVLLILLGTLFHTSALTLLALPLLKCMKTNTRNVVIVLSSAVIIACFIYYVLGLLGFAGHLYLKISIHRQAAPTAAILNGLLMILLISAIFFSYHQNKTKLDRTDFWLCIFSICVCIVTLVFLPLFRINVYTWPILYMILLTCLLNEQSPIASTPRKRAFRNSFIVLLSAVLLVRITVIITVKEEWYHVLPYSFYDFSDRYHYYNIYLQKEH</sequence>
<evidence type="ECO:0008006" key="4">
    <source>
        <dbReference type="Google" id="ProtNLM"/>
    </source>
</evidence>
<feature type="transmembrane region" description="Helical" evidence="1">
    <location>
        <begin position="208"/>
        <end position="235"/>
    </location>
</feature>
<accession>A0A3S4T9E6</accession>
<dbReference type="KEGG" id="poc:NCTC13071_00293"/>
<feature type="transmembrane region" description="Helical" evidence="1">
    <location>
        <begin position="29"/>
        <end position="45"/>
    </location>
</feature>
<organism evidence="2 3">
    <name type="scientific">Segatella oris</name>
    <dbReference type="NCBI Taxonomy" id="28135"/>
    <lineage>
        <taxon>Bacteria</taxon>
        <taxon>Pseudomonadati</taxon>
        <taxon>Bacteroidota</taxon>
        <taxon>Bacteroidia</taxon>
        <taxon>Bacteroidales</taxon>
        <taxon>Prevotellaceae</taxon>
        <taxon>Segatella</taxon>
    </lineage>
</organism>
<gene>
    <name evidence="2" type="ORF">NCTC13071_00293</name>
</gene>